<dbReference type="AlphaFoldDB" id="A0A9D1L987"/>
<proteinExistence type="predicted"/>
<name>A0A9D1L987_9FIRM</name>
<evidence type="ECO:0000313" key="2">
    <source>
        <dbReference type="EMBL" id="HIU27938.1"/>
    </source>
</evidence>
<gene>
    <name evidence="2" type="ORF">IAD16_06135</name>
</gene>
<protein>
    <recommendedName>
        <fullName evidence="4">DUF948 domain-containing protein</fullName>
    </recommendedName>
</protein>
<sequence length="120" mass="12666">MTITITWEGLLLTALALAGAVLLIYLIVLVSNLIKTVKKANDILDDAKVVSEITADKAQKLDGIIDGVSESVSDVAETLKGNKNIISAATNVVNAVSNLAGMAKAADRKKDKKTKTEEND</sequence>
<reference evidence="2" key="2">
    <citation type="journal article" date="2021" name="PeerJ">
        <title>Extensive microbial diversity within the chicken gut microbiome revealed by metagenomics and culture.</title>
        <authorList>
            <person name="Gilroy R."/>
            <person name="Ravi A."/>
            <person name="Getino M."/>
            <person name="Pursley I."/>
            <person name="Horton D.L."/>
            <person name="Alikhan N.F."/>
            <person name="Baker D."/>
            <person name="Gharbi K."/>
            <person name="Hall N."/>
            <person name="Watson M."/>
            <person name="Adriaenssens E.M."/>
            <person name="Foster-Nyarko E."/>
            <person name="Jarju S."/>
            <person name="Secka A."/>
            <person name="Antonio M."/>
            <person name="Oren A."/>
            <person name="Chaudhuri R.R."/>
            <person name="La Ragione R."/>
            <person name="Hildebrand F."/>
            <person name="Pallen M.J."/>
        </authorList>
    </citation>
    <scope>NUCLEOTIDE SEQUENCE</scope>
    <source>
        <strain evidence="2">11300</strain>
    </source>
</reference>
<keyword evidence="1" id="KW-1133">Transmembrane helix</keyword>
<accession>A0A9D1L987</accession>
<evidence type="ECO:0000313" key="3">
    <source>
        <dbReference type="Proteomes" id="UP000824091"/>
    </source>
</evidence>
<organism evidence="2 3">
    <name type="scientific">Candidatus Fimisoma avicola</name>
    <dbReference type="NCBI Taxonomy" id="2840826"/>
    <lineage>
        <taxon>Bacteria</taxon>
        <taxon>Bacillati</taxon>
        <taxon>Bacillota</taxon>
        <taxon>Clostridia</taxon>
        <taxon>Eubacteriales</taxon>
        <taxon>Candidatus Fimisoma</taxon>
    </lineage>
</organism>
<evidence type="ECO:0000256" key="1">
    <source>
        <dbReference type="SAM" id="Phobius"/>
    </source>
</evidence>
<reference evidence="2" key="1">
    <citation type="submission" date="2020-10" db="EMBL/GenBank/DDBJ databases">
        <authorList>
            <person name="Gilroy R."/>
        </authorList>
    </citation>
    <scope>NUCLEOTIDE SEQUENCE</scope>
    <source>
        <strain evidence="2">11300</strain>
    </source>
</reference>
<feature type="transmembrane region" description="Helical" evidence="1">
    <location>
        <begin position="12"/>
        <end position="34"/>
    </location>
</feature>
<keyword evidence="1" id="KW-0812">Transmembrane</keyword>
<evidence type="ECO:0008006" key="4">
    <source>
        <dbReference type="Google" id="ProtNLM"/>
    </source>
</evidence>
<dbReference type="Proteomes" id="UP000824091">
    <property type="component" value="Unassembled WGS sequence"/>
</dbReference>
<comment type="caution">
    <text evidence="2">The sequence shown here is derived from an EMBL/GenBank/DDBJ whole genome shotgun (WGS) entry which is preliminary data.</text>
</comment>
<keyword evidence="1" id="KW-0472">Membrane</keyword>
<dbReference type="EMBL" id="DVMO01000090">
    <property type="protein sequence ID" value="HIU27938.1"/>
    <property type="molecule type" value="Genomic_DNA"/>
</dbReference>